<evidence type="ECO:0000313" key="1">
    <source>
        <dbReference type="EMBL" id="TDP63845.1"/>
    </source>
</evidence>
<accession>A0A4R6QLZ7</accession>
<dbReference type="SUPFAM" id="SSF109854">
    <property type="entry name" value="DinB/YfiT-like putative metalloenzymes"/>
    <property type="match status" value="1"/>
</dbReference>
<keyword evidence="2" id="KW-1185">Reference proteome</keyword>
<dbReference type="PANTHER" id="PTHR36922">
    <property type="entry name" value="BLL2446 PROTEIN"/>
    <property type="match status" value="1"/>
</dbReference>
<organism evidence="1 2">
    <name type="scientific">Roseateles toxinivorans</name>
    <dbReference type="NCBI Taxonomy" id="270368"/>
    <lineage>
        <taxon>Bacteria</taxon>
        <taxon>Pseudomonadati</taxon>
        <taxon>Pseudomonadota</taxon>
        <taxon>Betaproteobacteria</taxon>
        <taxon>Burkholderiales</taxon>
        <taxon>Sphaerotilaceae</taxon>
        <taxon>Roseateles</taxon>
    </lineage>
</organism>
<dbReference type="InParanoid" id="A0A4R6QLZ7"/>
<dbReference type="InterPro" id="IPR018531">
    <property type="entry name" value="DUF1993"/>
</dbReference>
<evidence type="ECO:0000313" key="2">
    <source>
        <dbReference type="Proteomes" id="UP000295361"/>
    </source>
</evidence>
<sequence>MTELMYSSAVPIFKQMLGGLDDVLAKAEAHAAARNIEPAALLQARLYPDMFTLLRQVQVACDFAASVSARLAGVEVPVFEASEQGFADLHERIARTRAFLAALTPEQFAAAASREIITRPGTPKERRFSGQDYLLHYGLPQFFFHVTTAYGILRHSGVEVGKKDYMGAY</sequence>
<protein>
    <recommendedName>
        <fullName evidence="3">DUF1993 domain-containing protein</fullName>
    </recommendedName>
</protein>
<evidence type="ECO:0008006" key="3">
    <source>
        <dbReference type="Google" id="ProtNLM"/>
    </source>
</evidence>
<reference evidence="1 2" key="1">
    <citation type="submission" date="2019-03" db="EMBL/GenBank/DDBJ databases">
        <title>Genomic Encyclopedia of Type Strains, Phase IV (KMG-IV): sequencing the most valuable type-strain genomes for metagenomic binning, comparative biology and taxonomic classification.</title>
        <authorList>
            <person name="Goeker M."/>
        </authorList>
    </citation>
    <scope>NUCLEOTIDE SEQUENCE [LARGE SCALE GENOMIC DNA]</scope>
    <source>
        <strain evidence="1 2">DSM 16998</strain>
    </source>
</reference>
<proteinExistence type="predicted"/>
<dbReference type="AlphaFoldDB" id="A0A4R6QLZ7"/>
<gene>
    <name evidence="1" type="ORF">DES47_104127</name>
</gene>
<dbReference type="PANTHER" id="PTHR36922:SF1">
    <property type="entry name" value="DUF1993 DOMAIN-CONTAINING PROTEIN"/>
    <property type="match status" value="1"/>
</dbReference>
<name>A0A4R6QLZ7_9BURK</name>
<dbReference type="InterPro" id="IPR034660">
    <property type="entry name" value="DinB/YfiT-like"/>
</dbReference>
<dbReference type="Gene3D" id="1.20.120.450">
    <property type="entry name" value="dinb family like domain"/>
    <property type="match status" value="1"/>
</dbReference>
<dbReference type="Proteomes" id="UP000295361">
    <property type="component" value="Unassembled WGS sequence"/>
</dbReference>
<comment type="caution">
    <text evidence="1">The sequence shown here is derived from an EMBL/GenBank/DDBJ whole genome shotgun (WGS) entry which is preliminary data.</text>
</comment>
<dbReference type="OrthoDB" id="338237at2"/>
<dbReference type="EMBL" id="SNXS01000004">
    <property type="protein sequence ID" value="TDP63845.1"/>
    <property type="molecule type" value="Genomic_DNA"/>
</dbReference>
<dbReference type="Pfam" id="PF09351">
    <property type="entry name" value="DUF1993"/>
    <property type="match status" value="1"/>
</dbReference>
<dbReference type="RefSeq" id="WP_133701709.1">
    <property type="nucleotide sequence ID" value="NZ_SNXS01000004.1"/>
</dbReference>